<keyword evidence="1" id="KW-0472">Membrane</keyword>
<accession>A0A090G043</accession>
<dbReference type="Gene3D" id="1.20.210.10">
    <property type="entry name" value="Cytochrome c oxidase-like, subunit I domain"/>
    <property type="match status" value="1"/>
</dbReference>
<evidence type="ECO:0000313" key="2">
    <source>
        <dbReference type="EMBL" id="CDX53595.1"/>
    </source>
</evidence>
<organism evidence="2 3">
    <name type="scientific">Mesorhizobium plurifarium</name>
    <dbReference type="NCBI Taxonomy" id="69974"/>
    <lineage>
        <taxon>Bacteria</taxon>
        <taxon>Pseudomonadati</taxon>
        <taxon>Pseudomonadota</taxon>
        <taxon>Alphaproteobacteria</taxon>
        <taxon>Hyphomicrobiales</taxon>
        <taxon>Phyllobacteriaceae</taxon>
        <taxon>Mesorhizobium</taxon>
    </lineage>
</organism>
<keyword evidence="1" id="KW-0812">Transmembrane</keyword>
<dbReference type="AlphaFoldDB" id="A0A090G043"/>
<feature type="transmembrane region" description="Helical" evidence="1">
    <location>
        <begin position="63"/>
        <end position="86"/>
    </location>
</feature>
<feature type="transmembrane region" description="Helical" evidence="1">
    <location>
        <begin position="395"/>
        <end position="413"/>
    </location>
</feature>
<keyword evidence="1" id="KW-1133">Transmembrane helix</keyword>
<feature type="transmembrane region" description="Helical" evidence="1">
    <location>
        <begin position="30"/>
        <end position="51"/>
    </location>
</feature>
<feature type="transmembrane region" description="Helical" evidence="1">
    <location>
        <begin position="244"/>
        <end position="265"/>
    </location>
</feature>
<name>A0A090G043_MESPL</name>
<evidence type="ECO:0000313" key="3">
    <source>
        <dbReference type="Proteomes" id="UP000046122"/>
    </source>
</evidence>
<protein>
    <submittedName>
        <fullName evidence="2">Uncharacterized protein</fullName>
    </submittedName>
</protein>
<dbReference type="EMBL" id="CCNE01000010">
    <property type="protein sequence ID" value="CDX53595.1"/>
    <property type="molecule type" value="Genomic_DNA"/>
</dbReference>
<feature type="transmembrane region" description="Helical" evidence="1">
    <location>
        <begin position="130"/>
        <end position="150"/>
    </location>
</feature>
<feature type="transmembrane region" description="Helical" evidence="1">
    <location>
        <begin position="162"/>
        <end position="190"/>
    </location>
</feature>
<feature type="transmembrane region" description="Helical" evidence="1">
    <location>
        <begin position="202"/>
        <end position="224"/>
    </location>
</feature>
<reference evidence="2 3" key="1">
    <citation type="submission" date="2014-08" db="EMBL/GenBank/DDBJ databases">
        <authorList>
            <person name="Moulin Lionel"/>
        </authorList>
    </citation>
    <scope>NUCLEOTIDE SEQUENCE [LARGE SCALE GENOMIC DNA]</scope>
</reference>
<feature type="transmembrane region" description="Helical" evidence="1">
    <location>
        <begin position="98"/>
        <end position="118"/>
    </location>
</feature>
<proteinExistence type="predicted"/>
<dbReference type="InterPro" id="IPR036927">
    <property type="entry name" value="Cyt_c_oxase-like_su1_sf"/>
</dbReference>
<gene>
    <name evidence="2" type="ORF">MPL3365_180213</name>
</gene>
<feature type="transmembrane region" description="Helical" evidence="1">
    <location>
        <begin position="341"/>
        <end position="360"/>
    </location>
</feature>
<evidence type="ECO:0000256" key="1">
    <source>
        <dbReference type="SAM" id="Phobius"/>
    </source>
</evidence>
<feature type="transmembrane region" description="Helical" evidence="1">
    <location>
        <begin position="316"/>
        <end position="335"/>
    </location>
</feature>
<feature type="transmembrane region" description="Helical" evidence="1">
    <location>
        <begin position="419"/>
        <end position="439"/>
    </location>
</feature>
<dbReference type="Proteomes" id="UP000046122">
    <property type="component" value="Unassembled WGS sequence"/>
</dbReference>
<sequence>MDFDTDIEDWRYRREEIMVNSALSRWTMSYFAAALLFFVGAQALMVVGYGFPSVVVEAPETLVVVHMVTIGWLSLLMCGALFQFVPVLIASPLRGERLVLPALVCLLAGLGCLLGGFLELAGTFEMGLPLLAFAAALLPVGFALVAGVLGRTLWGARLPLPARFVAVGLPSVLVTAILGALFALVLSGYLPVLADMDLRTHALPIHIAVGLGGWLSFTAIGVSYRLLPMFMLSPDKARRSSYTAWWTGAVALLLIALATPFASLLGTPDMATSVRMLAVLLGGASLVYYGVDLIFFYRHRKRRAVELNSRAAQGAFFALALSAALLLALLASGTLERHVGALLYLVAFGWLSGLGLSQLYKIVPFLTWLECYGPVMGKKPTPRVQDLVAEPRDRIWFVLYFLSVTTGAAALLAEQPGLFRIAAGGSLLATLAIVTELVLARRLKNVPQAQRSPEGASPPRLFLPRPH</sequence>
<feature type="transmembrane region" description="Helical" evidence="1">
    <location>
        <begin position="277"/>
        <end position="296"/>
    </location>
</feature>